<dbReference type="HAMAP" id="MF_02121">
    <property type="entry name" value="ASADH"/>
    <property type="match status" value="1"/>
</dbReference>
<feature type="binding site" evidence="15">
    <location>
        <begin position="10"/>
        <end position="13"/>
    </location>
    <ligand>
        <name>NADP(+)</name>
        <dbReference type="ChEBI" id="CHEBI:58349"/>
    </ligand>
</feature>
<keyword evidence="8 15" id="KW-0791">Threonine biosynthesis</keyword>
<keyword evidence="10 15" id="KW-0220">Diaminopimelate biosynthesis</keyword>
<evidence type="ECO:0000256" key="5">
    <source>
        <dbReference type="ARBA" id="ARBA00011738"/>
    </source>
</evidence>
<evidence type="ECO:0000256" key="8">
    <source>
        <dbReference type="ARBA" id="ARBA00022697"/>
    </source>
</evidence>
<feature type="active site" description="Acyl-thioester intermediate" evidence="15 16">
    <location>
        <position position="126"/>
    </location>
</feature>
<dbReference type="InterPro" id="IPR036291">
    <property type="entry name" value="NAD(P)-bd_dom_sf"/>
</dbReference>
<dbReference type="EMBL" id="FOTB01000001">
    <property type="protein sequence ID" value="SFK61051.1"/>
    <property type="molecule type" value="Genomic_DNA"/>
</dbReference>
<dbReference type="InterPro" id="IPR005986">
    <property type="entry name" value="Asp_semialdehyde_DH_beta"/>
</dbReference>
<name>A0A0F7HKW6_9STAP</name>
<dbReference type="NCBIfam" id="TIGR01296">
    <property type="entry name" value="asd_B"/>
    <property type="match status" value="1"/>
</dbReference>
<keyword evidence="7 15" id="KW-0028">Amino-acid biosynthesis</keyword>
<dbReference type="OrthoDB" id="9805684at2"/>
<dbReference type="GO" id="GO:0050661">
    <property type="term" value="F:NADP binding"/>
    <property type="evidence" value="ECO:0007669"/>
    <property type="project" value="UniProtKB-UniRule"/>
</dbReference>
<evidence type="ECO:0000256" key="15">
    <source>
        <dbReference type="HAMAP-Rule" id="MF_02121"/>
    </source>
</evidence>
<comment type="pathway">
    <text evidence="3 15">Amino-acid biosynthesis; L-threonine biosynthesis; L-threonine from L-aspartate: step 2/5.</text>
</comment>
<keyword evidence="20" id="KW-1185">Reference proteome</keyword>
<evidence type="ECO:0000256" key="6">
    <source>
        <dbReference type="ARBA" id="ARBA00013120"/>
    </source>
</evidence>
<dbReference type="CDD" id="cd18131">
    <property type="entry name" value="ASADH_C_bac_euk_like"/>
    <property type="match status" value="1"/>
</dbReference>
<dbReference type="RefSeq" id="WP_046790325.1">
    <property type="nucleotide sequence ID" value="NZ_CP011366.1"/>
</dbReference>
<dbReference type="EC" id="1.2.1.11" evidence="6 15"/>
<dbReference type="GO" id="GO:0019877">
    <property type="term" value="P:diaminopimelate biosynthetic process"/>
    <property type="evidence" value="ECO:0007669"/>
    <property type="project" value="UniProtKB-UniRule"/>
</dbReference>
<proteinExistence type="inferred from homology"/>
<evidence type="ECO:0000259" key="17">
    <source>
        <dbReference type="SMART" id="SM00859"/>
    </source>
</evidence>
<dbReference type="PANTHER" id="PTHR46278:SF2">
    <property type="entry name" value="ASPARTATE-SEMIALDEHYDE DEHYDROGENASE"/>
    <property type="match status" value="1"/>
</dbReference>
<dbReference type="InterPro" id="IPR012280">
    <property type="entry name" value="Semialdhyde_DH_dimer_dom"/>
</dbReference>
<evidence type="ECO:0000313" key="21">
    <source>
        <dbReference type="Proteomes" id="UP000183090"/>
    </source>
</evidence>
<dbReference type="GO" id="GO:0046983">
    <property type="term" value="F:protein dimerization activity"/>
    <property type="evidence" value="ECO:0007669"/>
    <property type="project" value="InterPro"/>
</dbReference>
<feature type="binding site" evidence="15">
    <location>
        <position position="153"/>
    </location>
    <ligand>
        <name>substrate</name>
    </ligand>
</feature>
<evidence type="ECO:0000256" key="2">
    <source>
        <dbReference type="ARBA" id="ARBA00005076"/>
    </source>
</evidence>
<evidence type="ECO:0000313" key="20">
    <source>
        <dbReference type="Proteomes" id="UP000034029"/>
    </source>
</evidence>
<keyword evidence="9 15" id="KW-0521">NADP</keyword>
<dbReference type="KEGG" id="shv:AAT16_07770"/>
<reference evidence="20" key="2">
    <citation type="submission" date="2015-04" db="EMBL/GenBank/DDBJ databases">
        <title>Complete genome sequence of Salinicoccus halodurans strain H3B36, isolated from the Qaidam basin of China.</title>
        <authorList>
            <person name="Ma Y."/>
            <person name="Jiang K."/>
            <person name="Xue Y."/>
        </authorList>
    </citation>
    <scope>NUCLEOTIDE SEQUENCE [LARGE SCALE GENOMIC DNA]</scope>
    <source>
        <strain evidence="20">H3B36</strain>
    </source>
</reference>
<dbReference type="SUPFAM" id="SSF51735">
    <property type="entry name" value="NAD(P)-binding Rossmann-fold domains"/>
    <property type="match status" value="1"/>
</dbReference>
<dbReference type="PROSITE" id="PS01103">
    <property type="entry name" value="ASD"/>
    <property type="match status" value="1"/>
</dbReference>
<dbReference type="PIRSF" id="PIRSF000148">
    <property type="entry name" value="ASA_dh"/>
    <property type="match status" value="1"/>
</dbReference>
<dbReference type="GO" id="GO:0051287">
    <property type="term" value="F:NAD binding"/>
    <property type="evidence" value="ECO:0007669"/>
    <property type="project" value="InterPro"/>
</dbReference>
<evidence type="ECO:0000256" key="11">
    <source>
        <dbReference type="ARBA" id="ARBA00023002"/>
    </source>
</evidence>
<dbReference type="PANTHER" id="PTHR46278">
    <property type="entry name" value="DEHYDROGENASE, PUTATIVE-RELATED"/>
    <property type="match status" value="1"/>
</dbReference>
<evidence type="ECO:0000256" key="13">
    <source>
        <dbReference type="ARBA" id="ARBA00023167"/>
    </source>
</evidence>
<dbReference type="AlphaFoldDB" id="A0A0F7HKW6"/>
<dbReference type="InterPro" id="IPR000534">
    <property type="entry name" value="Semialdehyde_DH_NAD-bd"/>
</dbReference>
<feature type="domain" description="Semialdehyde dehydrogenase NAD-binding" evidence="17">
    <location>
        <begin position="3"/>
        <end position="119"/>
    </location>
</feature>
<gene>
    <name evidence="15" type="primary">asd</name>
    <name evidence="18" type="ORF">AAT16_07770</name>
    <name evidence="19" type="ORF">SAMN05216235_0801</name>
</gene>
<evidence type="ECO:0000256" key="3">
    <source>
        <dbReference type="ARBA" id="ARBA00005097"/>
    </source>
</evidence>
<dbReference type="Gene3D" id="3.40.50.720">
    <property type="entry name" value="NAD(P)-binding Rossmann-like Domain"/>
    <property type="match status" value="1"/>
</dbReference>
<feature type="binding site" evidence="15">
    <location>
        <begin position="156"/>
        <end position="157"/>
    </location>
    <ligand>
        <name>NADP(+)</name>
        <dbReference type="ChEBI" id="CHEBI:58349"/>
    </ligand>
</feature>
<evidence type="ECO:0000256" key="9">
    <source>
        <dbReference type="ARBA" id="ARBA00022857"/>
    </source>
</evidence>
<dbReference type="SUPFAM" id="SSF55347">
    <property type="entry name" value="Glyceraldehyde-3-phosphate dehydrogenase-like, C-terminal domain"/>
    <property type="match status" value="1"/>
</dbReference>
<comment type="function">
    <text evidence="15">Catalyzes the NADPH-dependent formation of L-aspartate-semialdehyde (L-ASA) by the reductive dephosphorylation of L-aspartyl-4-phosphate.</text>
</comment>
<dbReference type="InterPro" id="IPR012080">
    <property type="entry name" value="Asp_semialdehyde_DH"/>
</dbReference>
<reference evidence="19 21" key="3">
    <citation type="submission" date="2016-10" db="EMBL/GenBank/DDBJ databases">
        <authorList>
            <person name="Varghese N."/>
            <person name="Submissions S."/>
        </authorList>
    </citation>
    <scope>NUCLEOTIDE SEQUENCE [LARGE SCALE GENOMIC DNA]</scope>
    <source>
        <strain evidence="19 21">CGMCC 1.6501</strain>
    </source>
</reference>
<evidence type="ECO:0000256" key="10">
    <source>
        <dbReference type="ARBA" id="ARBA00022915"/>
    </source>
</evidence>
<comment type="pathway">
    <text evidence="1 15">Amino-acid biosynthesis; L-methionine biosynthesis via de novo pathway; L-homoserine from L-aspartate: step 2/3.</text>
</comment>
<dbReference type="GO" id="GO:0004073">
    <property type="term" value="F:aspartate-semialdehyde dehydrogenase activity"/>
    <property type="evidence" value="ECO:0007669"/>
    <property type="project" value="UniProtKB-UniRule"/>
</dbReference>
<comment type="subunit">
    <text evidence="5 15">Homodimer.</text>
</comment>
<dbReference type="SMART" id="SM00859">
    <property type="entry name" value="Semialdhyde_dh"/>
    <property type="match status" value="1"/>
</dbReference>
<evidence type="ECO:0000313" key="19">
    <source>
        <dbReference type="EMBL" id="SFK61051.1"/>
    </source>
</evidence>
<comment type="pathway">
    <text evidence="2 15">Amino-acid biosynthesis; L-lysine biosynthesis via DAP pathway; (S)-tetrahydrodipicolinate from L-aspartate: step 2/4.</text>
</comment>
<keyword evidence="12 15" id="KW-0457">Lysine biosynthesis</keyword>
<feature type="binding site" evidence="15">
    <location>
        <position position="226"/>
    </location>
    <ligand>
        <name>substrate</name>
    </ligand>
</feature>
<feature type="active site" description="Proton acceptor" evidence="15 16">
    <location>
        <position position="233"/>
    </location>
</feature>
<sequence>MVKVAIVGATGVVGTKMIEMFEQYDIQADEITLLSSARSAGKKLQVMGKEHTVEELTEETPKQKFDYVVMSAGGSTSKQFAPLFEENGSIVIDNSSQWRMHEGIDLVVPEINEPKLDRKIIANPNCSTIQSVVALKPLADEFGLKRVNYTTYQAVSGSGSGGLRDLEEGARGNAPTTYPHPIHDNVLPHIDVFLENGYTKEEQKMIDETQKILDLPELPVSATCVRVPVSNSHSVQINVTLEKDATEEEVRNAFKNIPHIKLVDDPENNEYPTPLEATGKPEVFVGRIRKDNSMENTFHVWCAADNILKGAAQNSVQILKKMMERE</sequence>
<evidence type="ECO:0000256" key="4">
    <source>
        <dbReference type="ARBA" id="ARBA00010584"/>
    </source>
</evidence>
<dbReference type="GO" id="GO:0009089">
    <property type="term" value="P:lysine biosynthetic process via diaminopimelate"/>
    <property type="evidence" value="ECO:0007669"/>
    <property type="project" value="UniProtKB-UniRule"/>
</dbReference>
<dbReference type="Proteomes" id="UP000183090">
    <property type="component" value="Unassembled WGS sequence"/>
</dbReference>
<dbReference type="Proteomes" id="UP000034029">
    <property type="component" value="Chromosome"/>
</dbReference>
<evidence type="ECO:0000256" key="12">
    <source>
        <dbReference type="ARBA" id="ARBA00023154"/>
    </source>
</evidence>
<reference evidence="18 20" key="1">
    <citation type="journal article" date="2015" name="Int. J. Syst. Evol. Microbiol.">
        <title>Complete genome sequence of Salinicoccus halodurans H3B36, isolated from the Qaidam Basin in China.</title>
        <authorList>
            <person name="Jiang K."/>
            <person name="Xue Y."/>
            <person name="Ma Y."/>
        </authorList>
    </citation>
    <scope>NUCLEOTIDE SEQUENCE [LARGE SCALE GENOMIC DNA]</scope>
    <source>
        <strain evidence="18 20">H3B36</strain>
    </source>
</reference>
<dbReference type="GO" id="GO:0009097">
    <property type="term" value="P:isoleucine biosynthetic process"/>
    <property type="evidence" value="ECO:0007669"/>
    <property type="project" value="UniProtKB-UniRule"/>
</dbReference>
<dbReference type="GO" id="GO:0009088">
    <property type="term" value="P:threonine biosynthetic process"/>
    <property type="evidence" value="ECO:0007669"/>
    <property type="project" value="UniProtKB-UniRule"/>
</dbReference>
<protein>
    <recommendedName>
        <fullName evidence="6 15">Aspartate-semialdehyde dehydrogenase</fullName>
        <shortName evidence="15">ASA dehydrogenase</shortName>
        <shortName evidence="15">ASADH</shortName>
        <ecNumber evidence="6 15">1.2.1.11</ecNumber>
    </recommendedName>
    <alternativeName>
        <fullName evidence="15">Aspartate-beta-semialdehyde dehydrogenase</fullName>
    </alternativeName>
</protein>
<keyword evidence="13 15" id="KW-0486">Methionine biosynthesis</keyword>
<feature type="binding site" evidence="15">
    <location>
        <position position="306"/>
    </location>
    <ligand>
        <name>NADP(+)</name>
        <dbReference type="ChEBI" id="CHEBI:58349"/>
    </ligand>
</feature>
<evidence type="ECO:0000313" key="18">
    <source>
        <dbReference type="EMBL" id="AKG74141.1"/>
    </source>
</evidence>
<keyword evidence="11 15" id="KW-0560">Oxidoreductase</keyword>
<evidence type="ECO:0000256" key="1">
    <source>
        <dbReference type="ARBA" id="ARBA00005021"/>
    </source>
</evidence>
<evidence type="ECO:0000256" key="7">
    <source>
        <dbReference type="ARBA" id="ARBA00022605"/>
    </source>
</evidence>
<comment type="similarity">
    <text evidence="4 15">Belongs to the aspartate-semialdehyde dehydrogenase family.</text>
</comment>
<dbReference type="Pfam" id="PF02774">
    <property type="entry name" value="Semialdhyde_dhC"/>
    <property type="match status" value="1"/>
</dbReference>
<dbReference type="CDD" id="cd02316">
    <property type="entry name" value="VcASADH2_like_N"/>
    <property type="match status" value="1"/>
</dbReference>
<evidence type="ECO:0000256" key="14">
    <source>
        <dbReference type="ARBA" id="ARBA00047891"/>
    </source>
</evidence>
<feature type="binding site" evidence="15">
    <location>
        <begin position="38"/>
        <end position="39"/>
    </location>
    <ligand>
        <name>NADP(+)</name>
        <dbReference type="ChEBI" id="CHEBI:58349"/>
    </ligand>
</feature>
<feature type="binding site" evidence="15">
    <location>
        <position position="99"/>
    </location>
    <ligand>
        <name>phosphate</name>
        <dbReference type="ChEBI" id="CHEBI:43474"/>
    </ligand>
</feature>
<dbReference type="GO" id="GO:0071266">
    <property type="term" value="P:'de novo' L-methionine biosynthetic process"/>
    <property type="evidence" value="ECO:0007669"/>
    <property type="project" value="UniProtKB-UniRule"/>
</dbReference>
<dbReference type="EMBL" id="CP011366">
    <property type="protein sequence ID" value="AKG74141.1"/>
    <property type="molecule type" value="Genomic_DNA"/>
</dbReference>
<comment type="catalytic activity">
    <reaction evidence="14 15">
        <text>L-aspartate 4-semialdehyde + phosphate + NADP(+) = 4-phospho-L-aspartate + NADPH + H(+)</text>
        <dbReference type="Rhea" id="RHEA:24284"/>
        <dbReference type="ChEBI" id="CHEBI:15378"/>
        <dbReference type="ChEBI" id="CHEBI:43474"/>
        <dbReference type="ChEBI" id="CHEBI:57535"/>
        <dbReference type="ChEBI" id="CHEBI:57783"/>
        <dbReference type="ChEBI" id="CHEBI:58349"/>
        <dbReference type="ChEBI" id="CHEBI:537519"/>
        <dbReference type="EC" id="1.2.1.11"/>
    </reaction>
</comment>
<organism evidence="19 21">
    <name type="scientific">Salinicoccus halodurans</name>
    <dbReference type="NCBI Taxonomy" id="407035"/>
    <lineage>
        <taxon>Bacteria</taxon>
        <taxon>Bacillati</taxon>
        <taxon>Bacillota</taxon>
        <taxon>Bacilli</taxon>
        <taxon>Bacillales</taxon>
        <taxon>Staphylococcaceae</taxon>
        <taxon>Salinicoccus</taxon>
    </lineage>
</organism>
<dbReference type="NCBIfam" id="NF011456">
    <property type="entry name" value="PRK14874.1"/>
    <property type="match status" value="1"/>
</dbReference>
<evidence type="ECO:0000256" key="16">
    <source>
        <dbReference type="PIRSR" id="PIRSR000148-1"/>
    </source>
</evidence>
<accession>A0A0F7HKW6</accession>
<dbReference type="Gene3D" id="3.30.360.10">
    <property type="entry name" value="Dihydrodipicolinate Reductase, domain 2"/>
    <property type="match status" value="1"/>
</dbReference>
<dbReference type="Pfam" id="PF01118">
    <property type="entry name" value="Semialdhyde_dh"/>
    <property type="match status" value="1"/>
</dbReference>
<comment type="caution">
    <text evidence="15">Lacks conserved residue(s) required for the propagation of feature annotation.</text>
</comment>
<dbReference type="InterPro" id="IPR000319">
    <property type="entry name" value="Asp-semialdehyde_DH_CS"/>
</dbReference>